<dbReference type="Pfam" id="PF18780">
    <property type="entry name" value="HNH_repeat"/>
    <property type="match status" value="2"/>
</dbReference>
<organism evidence="1 2">
    <name type="scientific">Latilactobacillus sakei</name>
    <name type="common">Lactobacillus sakei</name>
    <dbReference type="NCBI Taxonomy" id="1599"/>
    <lineage>
        <taxon>Bacteria</taxon>
        <taxon>Bacillati</taxon>
        <taxon>Bacillota</taxon>
        <taxon>Bacilli</taxon>
        <taxon>Lactobacillales</taxon>
        <taxon>Lactobacillaceae</taxon>
        <taxon>Latilactobacillus</taxon>
    </lineage>
</organism>
<dbReference type="AlphaFoldDB" id="A0AAF0K3J5"/>
<evidence type="ECO:0000313" key="2">
    <source>
        <dbReference type="Proteomes" id="UP001179858"/>
    </source>
</evidence>
<accession>A0AAF0K3J5</accession>
<evidence type="ECO:0000313" key="1">
    <source>
        <dbReference type="EMBL" id="WGI18544.1"/>
    </source>
</evidence>
<dbReference type="RefSeq" id="WP_280102612.1">
    <property type="nucleotide sequence ID" value="NZ_CP122959.1"/>
</dbReference>
<protein>
    <submittedName>
        <fullName evidence="1">Uncharacterized protein</fullName>
    </submittedName>
</protein>
<dbReference type="InterPro" id="IPR041025">
    <property type="entry name" value="HNH_repeat"/>
</dbReference>
<dbReference type="EMBL" id="CP122959">
    <property type="protein sequence ID" value="WGI18544.1"/>
    <property type="molecule type" value="Genomic_DNA"/>
</dbReference>
<name>A0AAF0K3J5_LATSK</name>
<dbReference type="Proteomes" id="UP001179858">
    <property type="component" value="Chromosome"/>
</dbReference>
<reference evidence="1" key="1">
    <citation type="submission" date="2023-04" db="EMBL/GenBank/DDBJ databases">
        <title>Novel strain of Lactilactobacillus sakei and use thereof.</title>
        <authorList>
            <person name="Kim S.Y."/>
        </authorList>
    </citation>
    <scope>NUCLEOTIDE SEQUENCE</scope>
    <source>
        <strain evidence="1">HUP1</strain>
    </source>
</reference>
<proteinExistence type="predicted"/>
<sequence>MPESTKGFNNWTVRGKYTRETFINEIKKRYEETGSIPDQKSFHTHAAYYLFGSWTDALILAGITPNEVKGDSPVIRQFLIQEIQKTAISLNKVPNRIDYSRSQKATSLFGSWDNFLKAAKIEYRLFIEEKEVK</sequence>
<gene>
    <name evidence="1" type="ORF">QBD03_07235</name>
</gene>